<dbReference type="RefSeq" id="WP_251260509.1">
    <property type="nucleotide sequence ID" value="NZ_JAMQGP010000002.1"/>
</dbReference>
<gene>
    <name evidence="2" type="ORF">NAF29_05585</name>
</gene>
<dbReference type="AlphaFoldDB" id="A0AA42B7D7"/>
<organism evidence="2 3">
    <name type="scientific">Echinimonas agarilytica</name>
    <dbReference type="NCBI Taxonomy" id="1215918"/>
    <lineage>
        <taxon>Bacteria</taxon>
        <taxon>Pseudomonadati</taxon>
        <taxon>Pseudomonadota</taxon>
        <taxon>Gammaproteobacteria</taxon>
        <taxon>Alteromonadales</taxon>
        <taxon>Echinimonadaceae</taxon>
        <taxon>Echinimonas</taxon>
    </lineage>
</organism>
<evidence type="ECO:0000313" key="2">
    <source>
        <dbReference type="EMBL" id="MCM2679148.1"/>
    </source>
</evidence>
<dbReference type="EMBL" id="JAMQGP010000002">
    <property type="protein sequence ID" value="MCM2679148.1"/>
    <property type="molecule type" value="Genomic_DNA"/>
</dbReference>
<keyword evidence="3" id="KW-1185">Reference proteome</keyword>
<keyword evidence="1" id="KW-0812">Transmembrane</keyword>
<keyword evidence="1" id="KW-0472">Membrane</keyword>
<dbReference type="Proteomes" id="UP001165393">
    <property type="component" value="Unassembled WGS sequence"/>
</dbReference>
<accession>A0AA42B7D7</accession>
<protein>
    <recommendedName>
        <fullName evidence="4">DUF3379 domain-containing protein</fullName>
    </recommendedName>
</protein>
<evidence type="ECO:0008006" key="4">
    <source>
        <dbReference type="Google" id="ProtNLM"/>
    </source>
</evidence>
<reference evidence="2 3" key="1">
    <citation type="journal article" date="2013" name="Antonie Van Leeuwenhoek">
        <title>Echinimonas agarilytica gen. nov., sp. nov., a new gammaproteobacterium isolated from the sea urchin Strongylocentrotus intermedius.</title>
        <authorList>
            <person name="Nedashkovskaya O.I."/>
            <person name="Stenkova A.M."/>
            <person name="Zhukova N.V."/>
            <person name="Van Trappen S."/>
            <person name="Lee J.S."/>
            <person name="Kim S.B."/>
        </authorList>
    </citation>
    <scope>NUCLEOTIDE SEQUENCE [LARGE SCALE GENOMIC DNA]</scope>
    <source>
        <strain evidence="2 3">KMM 6351</strain>
    </source>
</reference>
<feature type="transmembrane region" description="Helical" evidence="1">
    <location>
        <begin position="52"/>
        <end position="70"/>
    </location>
</feature>
<comment type="caution">
    <text evidence="2">The sequence shown here is derived from an EMBL/GenBank/DDBJ whole genome shotgun (WGS) entry which is preliminary data.</text>
</comment>
<proteinExistence type="predicted"/>
<keyword evidence="1" id="KW-1133">Transmembrane helix</keyword>
<evidence type="ECO:0000313" key="3">
    <source>
        <dbReference type="Proteomes" id="UP001165393"/>
    </source>
</evidence>
<sequence>MNTIKQSPSGNAKIIQEIVESYQIDSGVLNDLLAKQNDILQDKPAPRASFKWVGPIIAAFIMMSLFAGLTHQLSSANYSLSIAKEVAKNHVRLKPLDVATGNMNDLRKFFTLLDFSPTESSLLKQDNVIPDSDLIGGRYCSIRGETAAQLRYQQDNQTVRTLYEVEYDEKIFGTIPMVENGEIPMQYIIDGLSITIWVEQELMMALVQPL</sequence>
<evidence type="ECO:0000256" key="1">
    <source>
        <dbReference type="SAM" id="Phobius"/>
    </source>
</evidence>
<name>A0AA42B7D7_9GAMM</name>